<dbReference type="Proteomes" id="UP000683360">
    <property type="component" value="Unassembled WGS sequence"/>
</dbReference>
<gene>
    <name evidence="1" type="ORF">MEDL_36337</name>
</gene>
<dbReference type="OrthoDB" id="6082730at2759"/>
<name>A0A8S3SXB9_MYTED</name>
<evidence type="ECO:0000313" key="1">
    <source>
        <dbReference type="EMBL" id="CAG2223018.1"/>
    </source>
</evidence>
<organism evidence="1 2">
    <name type="scientific">Mytilus edulis</name>
    <name type="common">Blue mussel</name>
    <dbReference type="NCBI Taxonomy" id="6550"/>
    <lineage>
        <taxon>Eukaryota</taxon>
        <taxon>Metazoa</taxon>
        <taxon>Spiralia</taxon>
        <taxon>Lophotrochozoa</taxon>
        <taxon>Mollusca</taxon>
        <taxon>Bivalvia</taxon>
        <taxon>Autobranchia</taxon>
        <taxon>Pteriomorphia</taxon>
        <taxon>Mytilida</taxon>
        <taxon>Mytiloidea</taxon>
        <taxon>Mytilidae</taxon>
        <taxon>Mytilinae</taxon>
        <taxon>Mytilus</taxon>
    </lineage>
</organism>
<keyword evidence="2" id="KW-1185">Reference proteome</keyword>
<dbReference type="AlphaFoldDB" id="A0A8S3SXB9"/>
<protein>
    <submittedName>
        <fullName evidence="1">Uncharacterized protein</fullName>
    </submittedName>
</protein>
<dbReference type="EMBL" id="CAJPWZ010001773">
    <property type="protein sequence ID" value="CAG2223018.1"/>
    <property type="molecule type" value="Genomic_DNA"/>
</dbReference>
<proteinExistence type="predicted"/>
<comment type="caution">
    <text evidence="1">The sequence shown here is derived from an EMBL/GenBank/DDBJ whole genome shotgun (WGS) entry which is preliminary data.</text>
</comment>
<reference evidence="1" key="1">
    <citation type="submission" date="2021-03" db="EMBL/GenBank/DDBJ databases">
        <authorList>
            <person name="Bekaert M."/>
        </authorList>
    </citation>
    <scope>NUCLEOTIDE SEQUENCE</scope>
</reference>
<evidence type="ECO:0000313" key="2">
    <source>
        <dbReference type="Proteomes" id="UP000683360"/>
    </source>
</evidence>
<accession>A0A8S3SXB9</accession>
<sequence length="379" mass="43868">MADKIPTLFELFQHNIRDQQRIVIPMESNIEDCTSQWTRNTLNTLDIDSILTKSFDPMDLISFAFSVNDPKMLSRVERCKTAIAKHSIIGFDSPCNVLDADEVENIEPCSAFETMVADFKNRHYYDISKWNIQPPHCDDKLDIQLYNKFQVHGELFAQQLINISMIMKTQAITEGMYQTLFQEFAAMFGLTSLSSSVLRAASIEIGNNTVTSLPDLIFPDVTHTDKDDDRLKLLAVCKVTKYFTRREESFPVEQDNNRKRKRREDKEKVIQHLDKALQGQHGGELLVHFPLSENNGLLGIIVQKTHITFSYFQCNKIQFEEVKSRDRHINKPVIYYSRPYNYLKAADREEIIRPLLTLGFIQHSPCCTSRKDPYIETVD</sequence>